<protein>
    <recommendedName>
        <fullName evidence="4">Yip1 domain-containing protein</fullName>
    </recommendedName>
</protein>
<evidence type="ECO:0000313" key="3">
    <source>
        <dbReference type="Proteomes" id="UP000011081"/>
    </source>
</evidence>
<gene>
    <name evidence="2" type="ORF">VCUG_01195</name>
</gene>
<feature type="transmembrane region" description="Helical" evidence="1">
    <location>
        <begin position="42"/>
        <end position="64"/>
    </location>
</feature>
<evidence type="ECO:0000313" key="2">
    <source>
        <dbReference type="EMBL" id="ELA47311.1"/>
    </source>
</evidence>
<dbReference type="AlphaFoldDB" id="L2GUG5"/>
<evidence type="ECO:0008006" key="4">
    <source>
        <dbReference type="Google" id="ProtNLM"/>
    </source>
</evidence>
<dbReference type="RefSeq" id="XP_008074213.1">
    <property type="nucleotide sequence ID" value="XM_008076022.1"/>
</dbReference>
<keyword evidence="1" id="KW-0472">Membrane</keyword>
<dbReference type="OMA" id="YSICCGA"/>
<feature type="transmembrane region" description="Helical" evidence="1">
    <location>
        <begin position="108"/>
        <end position="126"/>
    </location>
</feature>
<sequence length="202" mass="22167">MKDSAAHNKSPLLSVLLTELYYLLLAFVFVPPPVSDSNYSVVLDFFVFPPLMALLTLAASLAFVDNAVPAHLLFGIILVLSYVFTVLLCALHTVVFRNENEFTDHLHALKFTLAFLAPSFLLIGAVPQVSAIVALICAMCQAIYACRVYINNLRARINILGCCVYSICCGAFCLFFVTVLGKVVYPSYFTGQHVIESLKMAA</sequence>
<proteinExistence type="predicted"/>
<feature type="transmembrane region" description="Helical" evidence="1">
    <location>
        <begin position="70"/>
        <end position="96"/>
    </location>
</feature>
<evidence type="ECO:0000256" key="1">
    <source>
        <dbReference type="SAM" id="Phobius"/>
    </source>
</evidence>
<organism evidence="2 3">
    <name type="scientific">Vavraia culicis (isolate floridensis)</name>
    <name type="common">Microsporidian parasite</name>
    <dbReference type="NCBI Taxonomy" id="948595"/>
    <lineage>
        <taxon>Eukaryota</taxon>
        <taxon>Fungi</taxon>
        <taxon>Fungi incertae sedis</taxon>
        <taxon>Microsporidia</taxon>
        <taxon>Pleistophoridae</taxon>
        <taxon>Vavraia</taxon>
    </lineage>
</organism>
<dbReference type="OrthoDB" id="10464108at2759"/>
<feature type="transmembrane region" description="Helical" evidence="1">
    <location>
        <begin position="12"/>
        <end position="30"/>
    </location>
</feature>
<keyword evidence="3" id="KW-1185">Reference proteome</keyword>
<dbReference type="Proteomes" id="UP000011081">
    <property type="component" value="Unassembled WGS sequence"/>
</dbReference>
<feature type="transmembrane region" description="Helical" evidence="1">
    <location>
        <begin position="157"/>
        <end position="180"/>
    </location>
</feature>
<keyword evidence="1" id="KW-0812">Transmembrane</keyword>
<name>L2GUG5_VAVCU</name>
<dbReference type="HOGENOM" id="CLU_1355568_0_0_1"/>
<dbReference type="GeneID" id="19879076"/>
<dbReference type="InParanoid" id="L2GUG5"/>
<keyword evidence="1" id="KW-1133">Transmembrane helix</keyword>
<accession>L2GUG5</accession>
<dbReference type="EMBL" id="GL877420">
    <property type="protein sequence ID" value="ELA47311.1"/>
    <property type="molecule type" value="Genomic_DNA"/>
</dbReference>
<reference evidence="3" key="1">
    <citation type="submission" date="2011-03" db="EMBL/GenBank/DDBJ databases">
        <title>The genome sequence of Vavraia culicis strain floridensis.</title>
        <authorList>
            <consortium name="The Broad Institute Genome Sequencing Platform"/>
            <person name="Cuomo C."/>
            <person name="Becnel J."/>
            <person name="Sanscrainte N."/>
            <person name="Young S.K."/>
            <person name="Zeng Q."/>
            <person name="Gargeya S."/>
            <person name="Fitzgerald M."/>
            <person name="Haas B."/>
            <person name="Abouelleil A."/>
            <person name="Alvarado L."/>
            <person name="Arachchi H.M."/>
            <person name="Berlin A."/>
            <person name="Chapman S.B."/>
            <person name="Gearin G."/>
            <person name="Goldberg J."/>
            <person name="Griggs A."/>
            <person name="Gujja S."/>
            <person name="Hansen M."/>
            <person name="Heiman D."/>
            <person name="Howarth C."/>
            <person name="Larimer J."/>
            <person name="Lui A."/>
            <person name="MacDonald P.J.P."/>
            <person name="McCowen C."/>
            <person name="Montmayeur A."/>
            <person name="Murphy C."/>
            <person name="Neiman D."/>
            <person name="Pearson M."/>
            <person name="Priest M."/>
            <person name="Roberts A."/>
            <person name="Saif S."/>
            <person name="Shea T."/>
            <person name="Sisk P."/>
            <person name="Stolte C."/>
            <person name="Sykes S."/>
            <person name="Wortman J."/>
            <person name="Nusbaum C."/>
            <person name="Birren B."/>
        </authorList>
    </citation>
    <scope>NUCLEOTIDE SEQUENCE [LARGE SCALE GENOMIC DNA]</scope>
    <source>
        <strain evidence="3">floridensis</strain>
    </source>
</reference>
<dbReference type="VEuPathDB" id="MicrosporidiaDB:VCUG_01195"/>